<evidence type="ECO:0000313" key="3">
    <source>
        <dbReference type="Proteomes" id="UP001179647"/>
    </source>
</evidence>
<proteinExistence type="predicted"/>
<dbReference type="InterPro" id="IPR050361">
    <property type="entry name" value="MPP/UQCRC_Complex"/>
</dbReference>
<protein>
    <submittedName>
        <fullName evidence="2">Insulinase family protein</fullName>
    </submittedName>
</protein>
<dbReference type="NCBIfam" id="NF047422">
    <property type="entry name" value="YfmF_fam"/>
    <property type="match status" value="1"/>
</dbReference>
<evidence type="ECO:0000259" key="1">
    <source>
        <dbReference type="Pfam" id="PF05193"/>
    </source>
</evidence>
<dbReference type="InterPro" id="IPR007863">
    <property type="entry name" value="Peptidase_M16_C"/>
</dbReference>
<dbReference type="EMBL" id="CP110232">
    <property type="protein sequence ID" value="WEG73424.1"/>
    <property type="molecule type" value="Genomic_DNA"/>
</dbReference>
<dbReference type="RefSeq" id="WP_275469222.1">
    <property type="nucleotide sequence ID" value="NZ_CP110232.1"/>
</dbReference>
<reference evidence="2" key="1">
    <citation type="submission" date="2022-10" db="EMBL/GenBank/DDBJ databases">
        <title>Vagococcus sp. isolated from poultry meat.</title>
        <authorList>
            <person name="Johansson P."/>
            <person name="Bjorkroth J."/>
        </authorList>
    </citation>
    <scope>NUCLEOTIDE SEQUENCE</scope>
    <source>
        <strain evidence="2">STAA11</strain>
    </source>
</reference>
<dbReference type="PANTHER" id="PTHR11851:SF186">
    <property type="entry name" value="INACTIVE METALLOPROTEASE YMFF-RELATED"/>
    <property type="match status" value="1"/>
</dbReference>
<dbReference type="InterPro" id="IPR011249">
    <property type="entry name" value="Metalloenz_LuxS/M16"/>
</dbReference>
<accession>A0AAF0I7M2</accession>
<dbReference type="Gene3D" id="3.30.830.10">
    <property type="entry name" value="Metalloenzyme, LuxS/M16 peptidase-like"/>
    <property type="match status" value="2"/>
</dbReference>
<feature type="domain" description="Peptidase M16 C-terminal" evidence="1">
    <location>
        <begin position="181"/>
        <end position="355"/>
    </location>
</feature>
<name>A0AAF0I7M2_9ENTE</name>
<organism evidence="2 3">
    <name type="scientific">Vagococcus intermedius</name>
    <dbReference type="NCBI Taxonomy" id="2991418"/>
    <lineage>
        <taxon>Bacteria</taxon>
        <taxon>Bacillati</taxon>
        <taxon>Bacillota</taxon>
        <taxon>Bacilli</taxon>
        <taxon>Lactobacillales</taxon>
        <taxon>Enterococcaceae</taxon>
        <taxon>Vagococcus</taxon>
    </lineage>
</organism>
<dbReference type="PANTHER" id="PTHR11851">
    <property type="entry name" value="METALLOPROTEASE"/>
    <property type="match status" value="1"/>
</dbReference>
<gene>
    <name evidence="2" type="ORF">OL234_00485</name>
</gene>
<dbReference type="Proteomes" id="UP001179647">
    <property type="component" value="Chromosome"/>
</dbReference>
<dbReference type="Pfam" id="PF05193">
    <property type="entry name" value="Peptidase_M16_C"/>
    <property type="match status" value="1"/>
</dbReference>
<dbReference type="SUPFAM" id="SSF63411">
    <property type="entry name" value="LuxS/MPP-like metallohydrolase"/>
    <property type="match status" value="2"/>
</dbReference>
<dbReference type="KEGG" id="vie:OL234_00485"/>
<dbReference type="AlphaFoldDB" id="A0AAF0I7M2"/>
<dbReference type="GO" id="GO:0046872">
    <property type="term" value="F:metal ion binding"/>
    <property type="evidence" value="ECO:0007669"/>
    <property type="project" value="InterPro"/>
</dbReference>
<keyword evidence="3" id="KW-1185">Reference proteome</keyword>
<sequence>MSIKLKRGVNLHVIPTTKYKTVRIMVRFSSPLEVDTISKRTLLASLLETNSQKYATQQQLSEKLAELYGASYGINIGKKGDTHLVSAVLNVVNDKFLPGSEDVLAEGISFLKEVLFYPNFDEQLFNKDTFEREKANLIDYIASVYDDKQSQAALALQELYFAESPSQKIPSFGTVESVTALSLEDVTAYYHRMMATDTVDIMVIGDVTEEAMVSLFSSLPFNERRVETQLDFYEQDTPIEKREKVETLSVTQAKLNMGYHTGVYYHDANYFALQIFNGLFGGFPHSKLFMNVREKESMAYYASSSLDSFRGLITVQTGIDSKNKERVLTLVDEQLASLVAGDISSEDMNQTKEMLKNQYFLSLDNPGSVLEAAYLADKVKKSNLTDKEWVAGLEAVSVADVQAIAKKLSLQAVYFMEGESLSNGED</sequence>
<evidence type="ECO:0000313" key="2">
    <source>
        <dbReference type="EMBL" id="WEG73424.1"/>
    </source>
</evidence>